<organism evidence="3 4">
    <name type="scientific">Drosophila simulans</name>
    <name type="common">Fruit fly</name>
    <dbReference type="NCBI Taxonomy" id="7240"/>
    <lineage>
        <taxon>Eukaryota</taxon>
        <taxon>Metazoa</taxon>
        <taxon>Ecdysozoa</taxon>
        <taxon>Arthropoda</taxon>
        <taxon>Hexapoda</taxon>
        <taxon>Insecta</taxon>
        <taxon>Pterygota</taxon>
        <taxon>Neoptera</taxon>
        <taxon>Endopterygota</taxon>
        <taxon>Diptera</taxon>
        <taxon>Brachycera</taxon>
        <taxon>Muscomorpha</taxon>
        <taxon>Ephydroidea</taxon>
        <taxon>Drosophilidae</taxon>
        <taxon>Drosophila</taxon>
        <taxon>Sophophora</taxon>
    </lineage>
</organism>
<reference evidence="3 4" key="1">
    <citation type="journal article" date="2007" name="Nature">
        <title>Evolution of genes and genomes on the Drosophila phylogeny.</title>
        <authorList>
            <consortium name="Drosophila 12 Genomes Consortium"/>
            <person name="Clark A.G."/>
            <person name="Eisen M.B."/>
            <person name="Smith D.R."/>
            <person name="Bergman C.M."/>
            <person name="Oliver B."/>
            <person name="Markow T.A."/>
            <person name="Kaufman T.C."/>
            <person name="Kellis M."/>
            <person name="Gelbart W."/>
            <person name="Iyer V.N."/>
            <person name="Pollard D.A."/>
            <person name="Sackton T.B."/>
            <person name="Larracuente A.M."/>
            <person name="Singh N.D."/>
            <person name="Abad J.P."/>
            <person name="Abt D.N."/>
            <person name="Adryan B."/>
            <person name="Aguade M."/>
            <person name="Akashi H."/>
            <person name="Anderson W.W."/>
            <person name="Aquadro C.F."/>
            <person name="Ardell D.H."/>
            <person name="Arguello R."/>
            <person name="Artieri C.G."/>
            <person name="Barbash D.A."/>
            <person name="Barker D."/>
            <person name="Barsanti P."/>
            <person name="Batterham P."/>
            <person name="Batzoglou S."/>
            <person name="Begun D."/>
            <person name="Bhutkar A."/>
            <person name="Blanco E."/>
            <person name="Bosak S.A."/>
            <person name="Bradley R.K."/>
            <person name="Brand A.D."/>
            <person name="Brent M.R."/>
            <person name="Brooks A.N."/>
            <person name="Brown R.H."/>
            <person name="Butlin R.K."/>
            <person name="Caggese C."/>
            <person name="Calvi B.R."/>
            <person name="Bernardo de Carvalho A."/>
            <person name="Caspi A."/>
            <person name="Castrezana S."/>
            <person name="Celniker S.E."/>
            <person name="Chang J.L."/>
            <person name="Chapple C."/>
            <person name="Chatterji S."/>
            <person name="Chinwalla A."/>
            <person name="Civetta A."/>
            <person name="Clifton S.W."/>
            <person name="Comeron J.M."/>
            <person name="Costello J.C."/>
            <person name="Coyne J.A."/>
            <person name="Daub J."/>
            <person name="David R.G."/>
            <person name="Delcher A.L."/>
            <person name="Delehaunty K."/>
            <person name="Do C.B."/>
            <person name="Ebling H."/>
            <person name="Edwards K."/>
            <person name="Eickbush T."/>
            <person name="Evans J.D."/>
            <person name="Filipski A."/>
            <person name="Findeiss S."/>
            <person name="Freyhult E."/>
            <person name="Fulton L."/>
            <person name="Fulton R."/>
            <person name="Garcia A.C."/>
            <person name="Gardiner A."/>
            <person name="Garfield D.A."/>
            <person name="Garvin B.E."/>
            <person name="Gibson G."/>
            <person name="Gilbert D."/>
            <person name="Gnerre S."/>
            <person name="Godfrey J."/>
            <person name="Good R."/>
            <person name="Gotea V."/>
            <person name="Gravely B."/>
            <person name="Greenberg A.J."/>
            <person name="Griffiths-Jones S."/>
            <person name="Gross S."/>
            <person name="Guigo R."/>
            <person name="Gustafson E.A."/>
            <person name="Haerty W."/>
            <person name="Hahn M.W."/>
            <person name="Halligan D.L."/>
            <person name="Halpern A.L."/>
            <person name="Halter G.M."/>
            <person name="Han M.V."/>
            <person name="Heger A."/>
            <person name="Hillier L."/>
            <person name="Hinrichs A.S."/>
            <person name="Holmes I."/>
            <person name="Hoskins R.A."/>
            <person name="Hubisz M.J."/>
            <person name="Hultmark D."/>
            <person name="Huntley M.A."/>
            <person name="Jaffe D.B."/>
            <person name="Jagadeeshan S."/>
            <person name="Jeck W.R."/>
            <person name="Johnson J."/>
            <person name="Jones C.D."/>
            <person name="Jordan W.C."/>
            <person name="Karpen G.H."/>
            <person name="Kataoka E."/>
            <person name="Keightley P.D."/>
            <person name="Kheradpour P."/>
            <person name="Kirkness E.F."/>
            <person name="Koerich L.B."/>
            <person name="Kristiansen K."/>
            <person name="Kudrna D."/>
            <person name="Kulathinal R.J."/>
            <person name="Kumar S."/>
            <person name="Kwok R."/>
            <person name="Lander E."/>
            <person name="Langley C.H."/>
            <person name="Lapoint R."/>
            <person name="Lazzaro B.P."/>
            <person name="Lee S.J."/>
            <person name="Levesque L."/>
            <person name="Li R."/>
            <person name="Lin C.F."/>
            <person name="Lin M.F."/>
            <person name="Lindblad-Toh K."/>
            <person name="Llopart A."/>
            <person name="Long M."/>
            <person name="Low L."/>
            <person name="Lozovsky E."/>
            <person name="Lu J."/>
            <person name="Luo M."/>
            <person name="Machado C.A."/>
            <person name="Makalowski W."/>
            <person name="Marzo M."/>
            <person name="Matsuda M."/>
            <person name="Matzkin L."/>
            <person name="McAllister B."/>
            <person name="McBride C.S."/>
            <person name="McKernan B."/>
            <person name="McKernan K."/>
            <person name="Mendez-Lago M."/>
            <person name="Minx P."/>
            <person name="Mollenhauer M.U."/>
            <person name="Montooth K."/>
            <person name="Mount S.M."/>
            <person name="Mu X."/>
            <person name="Myers E."/>
            <person name="Negre B."/>
            <person name="Newfeld S."/>
            <person name="Nielsen R."/>
            <person name="Noor M.A."/>
            <person name="O'Grady P."/>
            <person name="Pachter L."/>
            <person name="Papaceit M."/>
            <person name="Parisi M.J."/>
            <person name="Parisi M."/>
            <person name="Parts L."/>
            <person name="Pedersen J.S."/>
            <person name="Pesole G."/>
            <person name="Phillippy A.M."/>
            <person name="Ponting C.P."/>
            <person name="Pop M."/>
            <person name="Porcelli D."/>
            <person name="Powell J.R."/>
            <person name="Prohaska S."/>
            <person name="Pruitt K."/>
            <person name="Puig M."/>
            <person name="Quesneville H."/>
            <person name="Ram K.R."/>
            <person name="Rand D."/>
            <person name="Rasmussen M.D."/>
            <person name="Reed L.K."/>
            <person name="Reenan R."/>
            <person name="Reily A."/>
            <person name="Remington K.A."/>
            <person name="Rieger T.T."/>
            <person name="Ritchie M.G."/>
            <person name="Robin C."/>
            <person name="Rogers Y.H."/>
            <person name="Rohde C."/>
            <person name="Rozas J."/>
            <person name="Rubenfield M.J."/>
            <person name="Ruiz A."/>
            <person name="Russo S."/>
            <person name="Salzberg S.L."/>
            <person name="Sanchez-Gracia A."/>
            <person name="Saranga D.J."/>
            <person name="Sato H."/>
            <person name="Schaeffer S.W."/>
            <person name="Schatz M.C."/>
            <person name="Schlenke T."/>
            <person name="Schwartz R."/>
            <person name="Segarra C."/>
            <person name="Singh R.S."/>
            <person name="Sirot L."/>
            <person name="Sirota M."/>
            <person name="Sisneros N.B."/>
            <person name="Smith C.D."/>
            <person name="Smith T.F."/>
            <person name="Spieth J."/>
            <person name="Stage D.E."/>
            <person name="Stark A."/>
            <person name="Stephan W."/>
            <person name="Strausberg R.L."/>
            <person name="Strempel S."/>
            <person name="Sturgill D."/>
            <person name="Sutton G."/>
            <person name="Sutton G.G."/>
            <person name="Tao W."/>
            <person name="Teichmann S."/>
            <person name="Tobari Y.N."/>
            <person name="Tomimura Y."/>
            <person name="Tsolas J.M."/>
            <person name="Valente V.L."/>
            <person name="Venter E."/>
            <person name="Venter J.C."/>
            <person name="Vicario S."/>
            <person name="Vieira F.G."/>
            <person name="Vilella A.J."/>
            <person name="Villasante A."/>
            <person name="Walenz B."/>
            <person name="Wang J."/>
            <person name="Wasserman M."/>
            <person name="Watts T."/>
            <person name="Wilson D."/>
            <person name="Wilson R.K."/>
            <person name="Wing R.A."/>
            <person name="Wolfner M.F."/>
            <person name="Wong A."/>
            <person name="Wong G.K."/>
            <person name="Wu C.I."/>
            <person name="Wu G."/>
            <person name="Yamamoto D."/>
            <person name="Yang H.P."/>
            <person name="Yang S.P."/>
            <person name="Yorke J.A."/>
            <person name="Yoshida K."/>
            <person name="Zdobnov E."/>
            <person name="Zhang P."/>
            <person name="Zhang Y."/>
            <person name="Zimin A.V."/>
            <person name="Baldwin J."/>
            <person name="Abdouelleil A."/>
            <person name="Abdulkadir J."/>
            <person name="Abebe A."/>
            <person name="Abera B."/>
            <person name="Abreu J."/>
            <person name="Acer S.C."/>
            <person name="Aftuck L."/>
            <person name="Alexander A."/>
            <person name="An P."/>
            <person name="Anderson E."/>
            <person name="Anderson S."/>
            <person name="Arachi H."/>
            <person name="Azer M."/>
            <person name="Bachantsang P."/>
            <person name="Barry A."/>
            <person name="Bayul T."/>
            <person name="Berlin A."/>
            <person name="Bessette D."/>
            <person name="Bloom T."/>
            <person name="Blye J."/>
            <person name="Boguslavskiy L."/>
            <person name="Bonnet C."/>
            <person name="Boukhgalter B."/>
            <person name="Bourzgui I."/>
            <person name="Brown A."/>
            <person name="Cahill P."/>
            <person name="Channer S."/>
            <person name="Cheshatsang Y."/>
            <person name="Chuda L."/>
            <person name="Citroen M."/>
            <person name="Collymore A."/>
            <person name="Cooke P."/>
            <person name="Costello M."/>
            <person name="D'Aco K."/>
            <person name="Daza R."/>
            <person name="De Haan G."/>
            <person name="DeGray S."/>
            <person name="DeMaso C."/>
            <person name="Dhargay N."/>
            <person name="Dooley K."/>
            <person name="Dooley E."/>
            <person name="Doricent M."/>
            <person name="Dorje P."/>
            <person name="Dorjee K."/>
            <person name="Dupes A."/>
            <person name="Elong R."/>
            <person name="Falk J."/>
            <person name="Farina A."/>
            <person name="Faro S."/>
            <person name="Ferguson D."/>
            <person name="Fisher S."/>
            <person name="Foley C.D."/>
            <person name="Franke A."/>
            <person name="Friedrich D."/>
            <person name="Gadbois L."/>
            <person name="Gearin G."/>
            <person name="Gearin C.R."/>
            <person name="Giannoukos G."/>
            <person name="Goode T."/>
            <person name="Graham J."/>
            <person name="Grandbois E."/>
            <person name="Grewal S."/>
            <person name="Gyaltsen K."/>
            <person name="Hafez N."/>
            <person name="Hagos B."/>
            <person name="Hall J."/>
            <person name="Henson C."/>
            <person name="Hollinger A."/>
            <person name="Honan T."/>
            <person name="Huard M.D."/>
            <person name="Hughes L."/>
            <person name="Hurhula B."/>
            <person name="Husby M.E."/>
            <person name="Kamat A."/>
            <person name="Kanga B."/>
            <person name="Kashin S."/>
            <person name="Khazanovich D."/>
            <person name="Kisner P."/>
            <person name="Lance K."/>
            <person name="Lara M."/>
            <person name="Lee W."/>
            <person name="Lennon N."/>
            <person name="Letendre F."/>
            <person name="LeVine R."/>
            <person name="Lipovsky A."/>
            <person name="Liu X."/>
            <person name="Liu J."/>
            <person name="Liu S."/>
            <person name="Lokyitsang T."/>
            <person name="Lokyitsang Y."/>
            <person name="Lubonja R."/>
            <person name="Lui A."/>
            <person name="MacDonald P."/>
            <person name="Magnisalis V."/>
            <person name="Maru K."/>
            <person name="Matthews C."/>
            <person name="McCusker W."/>
            <person name="McDonough S."/>
            <person name="Mehta T."/>
            <person name="Meldrim J."/>
            <person name="Meneus L."/>
            <person name="Mihai O."/>
            <person name="Mihalev A."/>
            <person name="Mihova T."/>
            <person name="Mittelman R."/>
            <person name="Mlenga V."/>
            <person name="Montmayeur A."/>
            <person name="Mulrain L."/>
            <person name="Navidi A."/>
            <person name="Naylor J."/>
            <person name="Negash T."/>
            <person name="Nguyen T."/>
            <person name="Nguyen N."/>
            <person name="Nicol R."/>
            <person name="Norbu C."/>
            <person name="Norbu N."/>
            <person name="Novod N."/>
            <person name="O'Neill B."/>
            <person name="Osman S."/>
            <person name="Markiewicz E."/>
            <person name="Oyono O.L."/>
            <person name="Patti C."/>
            <person name="Phunkhang P."/>
            <person name="Pierre F."/>
            <person name="Priest M."/>
            <person name="Raghuraman S."/>
            <person name="Rege F."/>
            <person name="Reyes R."/>
            <person name="Rise C."/>
            <person name="Rogov P."/>
            <person name="Ross K."/>
            <person name="Ryan E."/>
            <person name="Settipalli S."/>
            <person name="Shea T."/>
            <person name="Sherpa N."/>
            <person name="Shi L."/>
            <person name="Shih D."/>
            <person name="Sparrow T."/>
            <person name="Spaulding J."/>
            <person name="Stalker J."/>
            <person name="Stange-Thomann N."/>
            <person name="Stavropoulos S."/>
            <person name="Stone C."/>
            <person name="Strader C."/>
            <person name="Tesfaye S."/>
            <person name="Thomson T."/>
            <person name="Thoulutsang Y."/>
            <person name="Thoulutsang D."/>
            <person name="Topham K."/>
            <person name="Topping I."/>
            <person name="Tsamla T."/>
            <person name="Vassiliev H."/>
            <person name="Vo A."/>
            <person name="Wangchuk T."/>
            <person name="Wangdi T."/>
            <person name="Weiand M."/>
            <person name="Wilkinson J."/>
            <person name="Wilson A."/>
            <person name="Yadav S."/>
            <person name="Young G."/>
            <person name="Yu Q."/>
            <person name="Zembek L."/>
            <person name="Zhong D."/>
            <person name="Zimmer A."/>
            <person name="Zwirko Z."/>
            <person name="Jaffe D.B."/>
            <person name="Alvarez P."/>
            <person name="Brockman W."/>
            <person name="Butler J."/>
            <person name="Chin C."/>
            <person name="Gnerre S."/>
            <person name="Grabherr M."/>
            <person name="Kleber M."/>
            <person name="Mauceli E."/>
            <person name="MacCallum I."/>
        </authorList>
    </citation>
    <scope>NUCLEOTIDE SEQUENCE [LARGE SCALE GENOMIC DNA]</scope>
    <source>
        <strain evidence="4">white501</strain>
    </source>
</reference>
<protein>
    <submittedName>
        <fullName evidence="3">GD11740</fullName>
    </submittedName>
</protein>
<dbReference type="EMBL" id="CM000362">
    <property type="protein sequence ID" value="EDX08313.1"/>
    <property type="molecule type" value="Genomic_DNA"/>
</dbReference>
<feature type="transmembrane region" description="Helical" evidence="2">
    <location>
        <begin position="123"/>
        <end position="142"/>
    </location>
</feature>
<proteinExistence type="predicted"/>
<dbReference type="Proteomes" id="UP000000304">
    <property type="component" value="Chromosome 2R"/>
</dbReference>
<keyword evidence="2" id="KW-0812">Transmembrane</keyword>
<name>B4QI59_DROSI</name>
<dbReference type="AlphaFoldDB" id="B4QI59"/>
<keyword evidence="2" id="KW-1133">Transmembrane helix</keyword>
<keyword evidence="2" id="KW-0472">Membrane</keyword>
<evidence type="ECO:0000313" key="3">
    <source>
        <dbReference type="EMBL" id="EDX08313.1"/>
    </source>
</evidence>
<evidence type="ECO:0000256" key="2">
    <source>
        <dbReference type="SAM" id="Phobius"/>
    </source>
</evidence>
<sequence>MDEHQCQSRDVEWVAVDRLNHLLDFLTVEATAESASGGRGRGRGTGSAESAAPEATGESATEAALAGVSASESAVAGVSAVATISELWSGHGLQDTEECENHNDEHDGSSHLGWLVYFRSFRFGLLIDFGLAAYYINGFAWFNNLLIWF</sequence>
<feature type="region of interest" description="Disordered" evidence="1">
    <location>
        <begin position="34"/>
        <end position="60"/>
    </location>
</feature>
<evidence type="ECO:0000313" key="4">
    <source>
        <dbReference type="Proteomes" id="UP000000304"/>
    </source>
</evidence>
<accession>B4QI59</accession>
<keyword evidence="4" id="KW-1185">Reference proteome</keyword>
<evidence type="ECO:0000256" key="1">
    <source>
        <dbReference type="SAM" id="MobiDB-lite"/>
    </source>
</evidence>
<gene>
    <name evidence="3" type="primary">Dsim\GD11740</name>
    <name evidence="3" type="ORF">Dsim_GD11740</name>
</gene>
<dbReference type="HOGENOM" id="CLU_1751624_0_0_1"/>